<dbReference type="EMBL" id="MDDG01000003">
    <property type="protein sequence ID" value="OQE43336.1"/>
    <property type="molecule type" value="Genomic_DNA"/>
</dbReference>
<evidence type="ECO:0000313" key="8">
    <source>
        <dbReference type="EMBL" id="OQE43336.1"/>
    </source>
</evidence>
<feature type="transmembrane region" description="Helical" evidence="7">
    <location>
        <begin position="365"/>
        <end position="386"/>
    </location>
</feature>
<accession>A0A1V6UY69</accession>
<feature type="transmembrane region" description="Helical" evidence="7">
    <location>
        <begin position="135"/>
        <end position="156"/>
    </location>
</feature>
<keyword evidence="5 7" id="KW-0472">Membrane</keyword>
<feature type="region of interest" description="Disordered" evidence="6">
    <location>
        <begin position="429"/>
        <end position="450"/>
    </location>
</feature>
<dbReference type="SUPFAM" id="SSF103473">
    <property type="entry name" value="MFS general substrate transporter"/>
    <property type="match status" value="1"/>
</dbReference>
<evidence type="ECO:0000256" key="1">
    <source>
        <dbReference type="ARBA" id="ARBA00004141"/>
    </source>
</evidence>
<dbReference type="InterPro" id="IPR000109">
    <property type="entry name" value="POT_fam"/>
</dbReference>
<gene>
    <name evidence="8" type="ORF">PENCOP_c003G01698</name>
</gene>
<evidence type="ECO:0008006" key="10">
    <source>
        <dbReference type="Google" id="ProtNLM"/>
    </source>
</evidence>
<sequence length="450" mass="50245">MDAQFVERERRDATEDEVNTLPHVVDSIPLIVWVALIAGASERFTYYAVTTPWQNYMQNDSDSIEVPGVLGLGQATATNISNAFSFFSFMAPLPFAILSDARIGRYKTLCISFMFTNIGSLSLIASTYLEREVGFWAAYLLPLCSVWIPIPLLLFWQKSFVILYSAQERFRLDAAKPAFQAEKYGRTVPWDNLFVMEIRMGLKACKVMACFVPFYLCINQINNNFVSQAGQMKLGFIPNDTIQALNPIACVLLGPIIQKILYPGLQNHGIAFGEISRMTWAFITISSSMAFAAGLQKLIYTRGPCYEYPRSFPASDGGKIPNNISVWVQTPSYFLLAFAEILGFTTLSEYSYSKAPKDMRSLVQALRQVTAAIGSALGMALSPVAVDPKVTYLYTGLAATMIAAAPFFWVAFRNYDNIDDELNETGLIQPDSRDEMEETTIRAHPSEDRI</sequence>
<keyword evidence="9" id="KW-1185">Reference proteome</keyword>
<feature type="transmembrane region" description="Helical" evidence="7">
    <location>
        <begin position="392"/>
        <end position="412"/>
    </location>
</feature>
<feature type="transmembrane region" description="Helical" evidence="7">
    <location>
        <begin position="110"/>
        <end position="129"/>
    </location>
</feature>
<dbReference type="Proteomes" id="UP000191500">
    <property type="component" value="Unassembled WGS sequence"/>
</dbReference>
<comment type="subcellular location">
    <subcellularLocation>
        <location evidence="1">Membrane</location>
        <topology evidence="1">Multi-pass membrane protein</topology>
    </subcellularLocation>
</comment>
<organism evidence="8 9">
    <name type="scientific">Penicillium coprophilum</name>
    <dbReference type="NCBI Taxonomy" id="36646"/>
    <lineage>
        <taxon>Eukaryota</taxon>
        <taxon>Fungi</taxon>
        <taxon>Dikarya</taxon>
        <taxon>Ascomycota</taxon>
        <taxon>Pezizomycotina</taxon>
        <taxon>Eurotiomycetes</taxon>
        <taxon>Eurotiomycetidae</taxon>
        <taxon>Eurotiales</taxon>
        <taxon>Aspergillaceae</taxon>
        <taxon>Penicillium</taxon>
    </lineage>
</organism>
<dbReference type="Gene3D" id="1.20.1250.20">
    <property type="entry name" value="MFS general substrate transporter like domains"/>
    <property type="match status" value="2"/>
</dbReference>
<evidence type="ECO:0000256" key="7">
    <source>
        <dbReference type="SAM" id="Phobius"/>
    </source>
</evidence>
<comment type="caution">
    <text evidence="8">The sequence shown here is derived from an EMBL/GenBank/DDBJ whole genome shotgun (WGS) entry which is preliminary data.</text>
</comment>
<feature type="transmembrane region" description="Helical" evidence="7">
    <location>
        <begin position="280"/>
        <end position="300"/>
    </location>
</feature>
<evidence type="ECO:0000256" key="5">
    <source>
        <dbReference type="ARBA" id="ARBA00023136"/>
    </source>
</evidence>
<evidence type="ECO:0000313" key="9">
    <source>
        <dbReference type="Proteomes" id="UP000191500"/>
    </source>
</evidence>
<proteinExistence type="inferred from homology"/>
<evidence type="ECO:0000256" key="3">
    <source>
        <dbReference type="ARBA" id="ARBA00022692"/>
    </source>
</evidence>
<dbReference type="AlphaFoldDB" id="A0A1V6UY69"/>
<evidence type="ECO:0000256" key="2">
    <source>
        <dbReference type="ARBA" id="ARBA00005982"/>
    </source>
</evidence>
<dbReference type="InterPro" id="IPR036259">
    <property type="entry name" value="MFS_trans_sf"/>
</dbReference>
<feature type="compositionally biased region" description="Basic and acidic residues" evidence="6">
    <location>
        <begin position="439"/>
        <end position="450"/>
    </location>
</feature>
<keyword evidence="3 7" id="KW-0812">Transmembrane</keyword>
<comment type="similarity">
    <text evidence="2">Belongs to the major facilitator superfamily. Proton-dependent oligopeptide transporter (POT/PTR) (TC 2.A.17) family.</text>
</comment>
<reference evidence="9" key="1">
    <citation type="journal article" date="2017" name="Nat. Microbiol.">
        <title>Global analysis of biosynthetic gene clusters reveals vast potential of secondary metabolite production in Penicillium species.</title>
        <authorList>
            <person name="Nielsen J.C."/>
            <person name="Grijseels S."/>
            <person name="Prigent S."/>
            <person name="Ji B."/>
            <person name="Dainat J."/>
            <person name="Nielsen K.F."/>
            <person name="Frisvad J.C."/>
            <person name="Workman M."/>
            <person name="Nielsen J."/>
        </authorList>
    </citation>
    <scope>NUCLEOTIDE SEQUENCE [LARGE SCALE GENOMIC DNA]</scope>
    <source>
        <strain evidence="9">IBT 31321</strain>
    </source>
</reference>
<dbReference type="PANTHER" id="PTHR11654">
    <property type="entry name" value="OLIGOPEPTIDE TRANSPORTER-RELATED"/>
    <property type="match status" value="1"/>
</dbReference>
<feature type="transmembrane region" description="Helical" evidence="7">
    <location>
        <begin position="333"/>
        <end position="353"/>
    </location>
</feature>
<dbReference type="Pfam" id="PF00854">
    <property type="entry name" value="PTR2"/>
    <property type="match status" value="1"/>
</dbReference>
<evidence type="ECO:0000256" key="6">
    <source>
        <dbReference type="SAM" id="MobiDB-lite"/>
    </source>
</evidence>
<name>A0A1V6UY69_9EURO</name>
<evidence type="ECO:0000256" key="4">
    <source>
        <dbReference type="ARBA" id="ARBA00022989"/>
    </source>
</evidence>
<keyword evidence="4 7" id="KW-1133">Transmembrane helix</keyword>
<dbReference type="GO" id="GO:0022857">
    <property type="term" value="F:transmembrane transporter activity"/>
    <property type="evidence" value="ECO:0007669"/>
    <property type="project" value="InterPro"/>
</dbReference>
<dbReference type="GO" id="GO:0016020">
    <property type="term" value="C:membrane"/>
    <property type="evidence" value="ECO:0007669"/>
    <property type="project" value="UniProtKB-SubCell"/>
</dbReference>
<protein>
    <recommendedName>
        <fullName evidence="10">Major facilitator superfamily (MFS) profile domain-containing protein</fullName>
    </recommendedName>
</protein>